<dbReference type="AlphaFoldDB" id="A0A2N3QHJ3"/>
<reference evidence="2 3" key="1">
    <citation type="submission" date="2017-10" db="EMBL/GenBank/DDBJ databases">
        <title>Bifidobacterium genomics.</title>
        <authorList>
            <person name="Lugli G.A."/>
            <person name="Milani C."/>
            <person name="Mancabelli L."/>
        </authorList>
    </citation>
    <scope>NUCLEOTIDE SEQUENCE [LARGE SCALE GENOMIC DNA]</scope>
    <source>
        <strain evidence="2 3">1524B</strain>
    </source>
</reference>
<keyword evidence="1" id="KW-0812">Transmembrane</keyword>
<dbReference type="RefSeq" id="WP_101429861.1">
    <property type="nucleotide sequence ID" value="NZ_PCGZ01000005.1"/>
</dbReference>
<evidence type="ECO:0000313" key="3">
    <source>
        <dbReference type="Proteomes" id="UP000233730"/>
    </source>
</evidence>
<organism evidence="2 3">
    <name type="scientific">Bifidobacterium pseudolongum subsp. globosum</name>
    <dbReference type="NCBI Taxonomy" id="1690"/>
    <lineage>
        <taxon>Bacteria</taxon>
        <taxon>Bacillati</taxon>
        <taxon>Actinomycetota</taxon>
        <taxon>Actinomycetes</taxon>
        <taxon>Bifidobacteriales</taxon>
        <taxon>Bifidobacteriaceae</taxon>
        <taxon>Bifidobacterium</taxon>
    </lineage>
</organism>
<name>A0A2N3QHJ3_9BIFI</name>
<comment type="caution">
    <text evidence="2">The sequence shown here is derived from an EMBL/GenBank/DDBJ whole genome shotgun (WGS) entry which is preliminary data.</text>
</comment>
<evidence type="ECO:0000313" key="2">
    <source>
        <dbReference type="EMBL" id="PKU90771.1"/>
    </source>
</evidence>
<dbReference type="EMBL" id="PCGZ01000005">
    <property type="protein sequence ID" value="PKU90771.1"/>
    <property type="molecule type" value="Genomic_DNA"/>
</dbReference>
<gene>
    <name evidence="2" type="ORF">CQR46_0967</name>
</gene>
<evidence type="ECO:0000256" key="1">
    <source>
        <dbReference type="SAM" id="Phobius"/>
    </source>
</evidence>
<sequence>MSFDHFLAAFGGVGGAVAVLGIIVKIWPGTVQRFADSIFDHVDPTRLKKDSPLAKHFEHTDELANRQAHIIATLTELQVDAISNTILGLAHMGGDQSMQIAEQVTKLEKLDTNSWALAFAQQYIADHATTAGETHTDTREDTT</sequence>
<proteinExistence type="predicted"/>
<protein>
    <submittedName>
        <fullName evidence="2">Uncharacterized protein</fullName>
    </submittedName>
</protein>
<keyword evidence="1" id="KW-0472">Membrane</keyword>
<feature type="transmembrane region" description="Helical" evidence="1">
    <location>
        <begin position="6"/>
        <end position="27"/>
    </location>
</feature>
<accession>A0A2N3QHJ3</accession>
<dbReference type="Proteomes" id="UP000233730">
    <property type="component" value="Unassembled WGS sequence"/>
</dbReference>
<keyword evidence="1" id="KW-1133">Transmembrane helix</keyword>